<feature type="domain" description="Xylanolytic transcriptional activator regulatory" evidence="6">
    <location>
        <begin position="68"/>
        <end position="141"/>
    </location>
</feature>
<keyword evidence="5" id="KW-0539">Nucleus</keyword>
<dbReference type="STRING" id="420778.A0A1S8B353"/>
<dbReference type="Proteomes" id="UP000190776">
    <property type="component" value="Unassembled WGS sequence"/>
</dbReference>
<dbReference type="EMBL" id="MSZU01000114">
    <property type="protein sequence ID" value="OMP81985.1"/>
    <property type="molecule type" value="Genomic_DNA"/>
</dbReference>
<keyword evidence="1" id="KW-0862">Zinc</keyword>
<dbReference type="InterPro" id="IPR007219">
    <property type="entry name" value="XnlR_reg_dom"/>
</dbReference>
<dbReference type="PANTHER" id="PTHR47171">
    <property type="entry name" value="FARA-RELATED"/>
    <property type="match status" value="1"/>
</dbReference>
<evidence type="ECO:0000256" key="1">
    <source>
        <dbReference type="ARBA" id="ARBA00022833"/>
    </source>
</evidence>
<comment type="caution">
    <text evidence="7">The sequence shown here is derived from an EMBL/GenBank/DDBJ whole genome shotgun (WGS) entry which is preliminary data.</text>
</comment>
<dbReference type="InterPro" id="IPR052073">
    <property type="entry name" value="Amide_Lactam_Regulators"/>
</dbReference>
<dbReference type="SMART" id="SM00906">
    <property type="entry name" value="Fungal_trans"/>
    <property type="match status" value="1"/>
</dbReference>
<dbReference type="GO" id="GO:0003677">
    <property type="term" value="F:DNA binding"/>
    <property type="evidence" value="ECO:0007669"/>
    <property type="project" value="UniProtKB-KW"/>
</dbReference>
<evidence type="ECO:0000256" key="5">
    <source>
        <dbReference type="ARBA" id="ARBA00023242"/>
    </source>
</evidence>
<proteinExistence type="predicted"/>
<dbReference type="AlphaFoldDB" id="A0A1S8B353"/>
<dbReference type="OrthoDB" id="5121955at2759"/>
<evidence type="ECO:0000313" key="8">
    <source>
        <dbReference type="Proteomes" id="UP000190776"/>
    </source>
</evidence>
<dbReference type="GO" id="GO:0008270">
    <property type="term" value="F:zinc ion binding"/>
    <property type="evidence" value="ECO:0007669"/>
    <property type="project" value="InterPro"/>
</dbReference>
<keyword evidence="3" id="KW-0238">DNA-binding</keyword>
<accession>A0A1S8B353</accession>
<dbReference type="Pfam" id="PF04082">
    <property type="entry name" value="Fungal_trans"/>
    <property type="match status" value="1"/>
</dbReference>
<dbReference type="PANTHER" id="PTHR47171:SF1">
    <property type="entry name" value="ZN(II)2CYS6 TRANSCRIPTION FACTOR (EUROFUNG)"/>
    <property type="match status" value="1"/>
</dbReference>
<dbReference type="GO" id="GO:0006351">
    <property type="term" value="P:DNA-templated transcription"/>
    <property type="evidence" value="ECO:0007669"/>
    <property type="project" value="InterPro"/>
</dbReference>
<name>A0A1S8B353_9PEZI</name>
<evidence type="ECO:0000256" key="3">
    <source>
        <dbReference type="ARBA" id="ARBA00023125"/>
    </source>
</evidence>
<evidence type="ECO:0000256" key="2">
    <source>
        <dbReference type="ARBA" id="ARBA00023015"/>
    </source>
</evidence>
<protein>
    <submittedName>
        <fullName evidence="7">Cutinase transcription factor 1 alpha</fullName>
    </submittedName>
</protein>
<evidence type="ECO:0000259" key="6">
    <source>
        <dbReference type="SMART" id="SM00906"/>
    </source>
</evidence>
<evidence type="ECO:0000313" key="7">
    <source>
        <dbReference type="EMBL" id="OMP81985.1"/>
    </source>
</evidence>
<organism evidence="7 8">
    <name type="scientific">Diplodia seriata</name>
    <dbReference type="NCBI Taxonomy" id="420778"/>
    <lineage>
        <taxon>Eukaryota</taxon>
        <taxon>Fungi</taxon>
        <taxon>Dikarya</taxon>
        <taxon>Ascomycota</taxon>
        <taxon>Pezizomycotina</taxon>
        <taxon>Dothideomycetes</taxon>
        <taxon>Dothideomycetes incertae sedis</taxon>
        <taxon>Botryosphaeriales</taxon>
        <taxon>Botryosphaeriaceae</taxon>
        <taxon>Diplodia</taxon>
    </lineage>
</organism>
<gene>
    <name evidence="7" type="ORF">BK809_0006294</name>
</gene>
<keyword evidence="4" id="KW-0804">Transcription</keyword>
<evidence type="ECO:0000256" key="4">
    <source>
        <dbReference type="ARBA" id="ARBA00023163"/>
    </source>
</evidence>
<dbReference type="CDD" id="cd12148">
    <property type="entry name" value="fungal_TF_MHR"/>
    <property type="match status" value="1"/>
</dbReference>
<sequence length="433" mass="49040">MLFISATYCDESAITAMGFSSRFEAKSSFYNRARLLFDADWEKDQLTVLQALFLMSFWRGGPSNIRDVRYWLGVSISLAQTFGLHRSTRLTTRDLGVAALRRRIWWSIYVRERQAAASLGLPSRIRDEDCDVEILTAADLEHDIDNDLSTNLGAFRPEQVVYVIKMVEIARLLGRIIDIHFVPGRAPSPQDSVHNLKDALEQWRHDLPADMKFIPEPDQTSVWVHLLHLAYNHLRILIHRGVFLRTHDSSEKQAAISAACRISRIAEDMLTQNTIRFGQMHLITSLFAALCIHVIEIRTADGVAKRLAENRAQMCLLGLKEIQKYWSINNLVLDLFFQYLDESTSRRLHGYPTESFRDQTNAAVGYDRSTRVSAASATAADASIPTTSPQTQPEALESDLYLNFFSTSWEGVDNSTLDFGLLFDPSQRPPGAV</sequence>
<keyword evidence="2" id="KW-0805">Transcription regulation</keyword>
<reference evidence="7 8" key="1">
    <citation type="submission" date="2017-01" db="EMBL/GenBank/DDBJ databases">
        <title>Draft genome sequence of Diplodia seriata F98.1, a fungal species involved in grapevine trunk diseases.</title>
        <authorList>
            <person name="Robert-Siegwald G."/>
            <person name="Vallet J."/>
            <person name="Abou-Mansour E."/>
            <person name="Xu J."/>
            <person name="Rey P."/>
            <person name="Bertsch C."/>
            <person name="Rego C."/>
            <person name="Larignon P."/>
            <person name="Fontaine F."/>
            <person name="Lebrun M.-H."/>
        </authorList>
    </citation>
    <scope>NUCLEOTIDE SEQUENCE [LARGE SCALE GENOMIC DNA]</scope>
    <source>
        <strain evidence="7 8">F98.1</strain>
    </source>
</reference>